<evidence type="ECO:0000313" key="1">
    <source>
        <dbReference type="EMBL" id="MBF4103019.1"/>
    </source>
</evidence>
<accession>A0A930UXN0</accession>
<dbReference type="Gene3D" id="3.40.1580.10">
    <property type="entry name" value="SMI1/KNR4-like"/>
    <property type="match status" value="1"/>
</dbReference>
<organism evidence="1">
    <name type="scientific">Gallibacterium anatis</name>
    <dbReference type="NCBI Taxonomy" id="750"/>
    <lineage>
        <taxon>Bacteria</taxon>
        <taxon>Pseudomonadati</taxon>
        <taxon>Pseudomonadota</taxon>
        <taxon>Gammaproteobacteria</taxon>
        <taxon>Pasteurellales</taxon>
        <taxon>Pasteurellaceae</taxon>
        <taxon>Gallibacterium</taxon>
    </lineage>
</organism>
<dbReference type="Pfam" id="PF14567">
    <property type="entry name" value="SUKH_5"/>
    <property type="match status" value="1"/>
</dbReference>
<dbReference type="AlphaFoldDB" id="A0A930UXN0"/>
<dbReference type="EMBL" id="JADION010000042">
    <property type="protein sequence ID" value="MBF4103019.1"/>
    <property type="molecule type" value="Genomic_DNA"/>
</dbReference>
<dbReference type="InterPro" id="IPR037883">
    <property type="entry name" value="Knr4/Smi1-like_sf"/>
</dbReference>
<dbReference type="SUPFAM" id="SSF160631">
    <property type="entry name" value="SMI1/KNR4-like"/>
    <property type="match status" value="1"/>
</dbReference>
<protein>
    <submittedName>
        <fullName evidence="1">SMI1/KNR4 family protein</fullName>
    </submittedName>
</protein>
<sequence>MKQFAEEMIQLGAIIKPAKEDEIIQAENILGYSFSSEYKDYLLYFGVISYEAVEVYGLGVPESSYLNILNFIAFYKDEGISLPLNSIPYLK</sequence>
<gene>
    <name evidence="1" type="ORF">INT80_12705</name>
</gene>
<comment type="caution">
    <text evidence="1">The sequence shown here is derived from an EMBL/GenBank/DDBJ whole genome shotgun (WGS) entry which is preliminary data.</text>
</comment>
<proteinExistence type="predicted"/>
<reference evidence="1" key="1">
    <citation type="submission" date="2020-11" db="EMBL/GenBank/DDBJ databases">
        <title>Gallibacterium anatis 1637, full genome, WGS.</title>
        <authorList>
            <person name="Laishevtcev A.I."/>
            <person name="Yakimova E.A."/>
            <person name="Petkovich D."/>
            <person name="Stepanova T.V."/>
            <person name="Kalendr R.S."/>
            <person name="Rubalsky E.O."/>
            <person name="Zulkarneev E.R."/>
            <person name="Aleshkin A.V."/>
        </authorList>
    </citation>
    <scope>NUCLEOTIDE SEQUENCE</scope>
    <source>
        <strain evidence="1">1637</strain>
    </source>
</reference>
<name>A0A930UXN0_9PAST</name>